<dbReference type="OrthoDB" id="366324at2"/>
<dbReference type="Pfam" id="PF00990">
    <property type="entry name" value="GGDEF"/>
    <property type="match status" value="1"/>
</dbReference>
<keyword evidence="10" id="KW-1185">Reference proteome</keyword>
<dbReference type="Gene3D" id="3.30.450.20">
    <property type="entry name" value="PAS domain"/>
    <property type="match status" value="1"/>
</dbReference>
<evidence type="ECO:0000259" key="7">
    <source>
        <dbReference type="PROSITE" id="PS50883"/>
    </source>
</evidence>
<comment type="subcellular location">
    <subcellularLocation>
        <location evidence="1">Cell membrane</location>
        <topology evidence="1">Multi-pass membrane protein</topology>
    </subcellularLocation>
</comment>
<keyword evidence="3 6" id="KW-0812">Transmembrane</keyword>
<dbReference type="PROSITE" id="PS50887">
    <property type="entry name" value="GGDEF"/>
    <property type="match status" value="1"/>
</dbReference>
<dbReference type="PROSITE" id="PS50883">
    <property type="entry name" value="EAL"/>
    <property type="match status" value="1"/>
</dbReference>
<proteinExistence type="predicted"/>
<keyword evidence="5 6" id="KW-0472">Membrane</keyword>
<dbReference type="InterPro" id="IPR050706">
    <property type="entry name" value="Cyclic-di-GMP_PDE-like"/>
</dbReference>
<evidence type="ECO:0000313" key="10">
    <source>
        <dbReference type="Proteomes" id="UP000182360"/>
    </source>
</evidence>
<evidence type="ECO:0000256" key="5">
    <source>
        <dbReference type="ARBA" id="ARBA00023136"/>
    </source>
</evidence>
<protein>
    <submittedName>
        <fullName evidence="9">Diguanylate cyclase/phosphodiesterase</fullName>
    </submittedName>
</protein>
<feature type="transmembrane region" description="Helical" evidence="6">
    <location>
        <begin position="12"/>
        <end position="34"/>
    </location>
</feature>
<dbReference type="Gene3D" id="3.30.70.270">
    <property type="match status" value="1"/>
</dbReference>
<dbReference type="SMART" id="SM00267">
    <property type="entry name" value="GGDEF"/>
    <property type="match status" value="1"/>
</dbReference>
<evidence type="ECO:0000256" key="1">
    <source>
        <dbReference type="ARBA" id="ARBA00004651"/>
    </source>
</evidence>
<dbReference type="SUPFAM" id="SSF141868">
    <property type="entry name" value="EAL domain-like"/>
    <property type="match status" value="1"/>
</dbReference>
<dbReference type="GO" id="GO:0005886">
    <property type="term" value="C:plasma membrane"/>
    <property type="evidence" value="ECO:0007669"/>
    <property type="project" value="UniProtKB-SubCell"/>
</dbReference>
<name>A0A1H9JMD8_9SPIR</name>
<reference evidence="9 10" key="1">
    <citation type="submission" date="2016-10" db="EMBL/GenBank/DDBJ databases">
        <authorList>
            <person name="de Groot N.N."/>
        </authorList>
    </citation>
    <scope>NUCLEOTIDE SEQUENCE [LARGE SCALE GENOMIC DNA]</scope>
    <source>
        <strain evidence="9 10">B25</strain>
    </source>
</reference>
<dbReference type="CDD" id="cd01948">
    <property type="entry name" value="EAL"/>
    <property type="match status" value="1"/>
</dbReference>
<dbReference type="InterPro" id="IPR043128">
    <property type="entry name" value="Rev_trsase/Diguanyl_cyclase"/>
</dbReference>
<organism evidence="9 10">
    <name type="scientific">Treponema bryantii</name>
    <dbReference type="NCBI Taxonomy" id="163"/>
    <lineage>
        <taxon>Bacteria</taxon>
        <taxon>Pseudomonadati</taxon>
        <taxon>Spirochaetota</taxon>
        <taxon>Spirochaetia</taxon>
        <taxon>Spirochaetales</taxon>
        <taxon>Treponemataceae</taxon>
        <taxon>Treponema</taxon>
    </lineage>
</organism>
<keyword evidence="2" id="KW-1003">Cell membrane</keyword>
<dbReference type="InterPro" id="IPR029787">
    <property type="entry name" value="Nucleotide_cyclase"/>
</dbReference>
<evidence type="ECO:0000256" key="4">
    <source>
        <dbReference type="ARBA" id="ARBA00022989"/>
    </source>
</evidence>
<dbReference type="Gene3D" id="3.20.20.450">
    <property type="entry name" value="EAL domain"/>
    <property type="match status" value="1"/>
</dbReference>
<keyword evidence="4 6" id="KW-1133">Transmembrane helix</keyword>
<dbReference type="SMART" id="SM00052">
    <property type="entry name" value="EAL"/>
    <property type="match status" value="1"/>
</dbReference>
<evidence type="ECO:0000256" key="3">
    <source>
        <dbReference type="ARBA" id="ARBA00022692"/>
    </source>
</evidence>
<dbReference type="InterPro" id="IPR001633">
    <property type="entry name" value="EAL_dom"/>
</dbReference>
<evidence type="ECO:0000313" key="9">
    <source>
        <dbReference type="EMBL" id="SEQ88101.1"/>
    </source>
</evidence>
<dbReference type="GO" id="GO:0071111">
    <property type="term" value="F:cyclic-guanylate-specific phosphodiesterase activity"/>
    <property type="evidence" value="ECO:0007669"/>
    <property type="project" value="InterPro"/>
</dbReference>
<feature type="domain" description="EAL" evidence="7">
    <location>
        <begin position="494"/>
        <end position="752"/>
    </location>
</feature>
<dbReference type="PANTHER" id="PTHR33121">
    <property type="entry name" value="CYCLIC DI-GMP PHOSPHODIESTERASE PDEF"/>
    <property type="match status" value="1"/>
</dbReference>
<dbReference type="Proteomes" id="UP000182360">
    <property type="component" value="Unassembled WGS sequence"/>
</dbReference>
<dbReference type="AlphaFoldDB" id="A0A1H9JMD8"/>
<gene>
    <name evidence="9" type="ORF">SAMN04487977_1145</name>
</gene>
<dbReference type="Pfam" id="PF00563">
    <property type="entry name" value="EAL"/>
    <property type="match status" value="1"/>
</dbReference>
<evidence type="ECO:0000256" key="2">
    <source>
        <dbReference type="ARBA" id="ARBA00022475"/>
    </source>
</evidence>
<sequence>MKKHNISPEKAKLISTLLVSIIFMAIVLSISNLYTKRLLNNAKDEYFENIQIMMDGFERIISLQLNAYTNYLNAYYMDINIQLRNNPEDPTQKITQLLTRYNYTKHPDFLDLYYLTPNGKAYLSDGTSIFMNPELHKSLSGDYDIFISGICKPSIRDQYIFCIEKPVYETHKIIGVLGASINLEKLKNRTTGLKIGSRESFMLLDKDGYFLVHSRPDVIGLKYTPKDKSLAHTSTENLAKSPAQTIISQADDGSYIYLITSKIPESGWTLSLKVSMNEINAIYAIQKRSKIMIILFSIITICALVFVEAKMLDFFQKKQLIETVYDPLTNLWTRVRFEKEALRMIRNPRSKFILIEADIRGFKFINQNYGEEAADQLILYYSKALSRYVTEYHGIIGRGFADHFYILIKINSVHKAMNTFRDKMNIITEEIKSYEIPFFPKFGISFLMPGDRAKGNTIQSLIGQASFAKSTIKDNLLTQYSVYNSKLLEKINEERFIESHMQQALEDHEFFVMYQPKISLANDKIVGAEALVRWNSPKLGLMTPDKFIPLFEQNGFITKLDYYVYEEVFKFIQKRLMKDLPIVPISVNMSRNHNKPEKFMHDFMEIFTKYSIPPKLIQIEILERSVMDNSTLSDITDKLHKEGFSVAMDDFGSGESSLNMLTKIPVDVLKFDREFLNASTDKEGRIDKKSEKFIHILIDLSKNLDKQTVFEGVETQAQRDFLRSINCDQAQGFFYSKPLSEQDFVQFIRIHS</sequence>
<dbReference type="EMBL" id="FOFU01000014">
    <property type="protein sequence ID" value="SEQ88101.1"/>
    <property type="molecule type" value="Genomic_DNA"/>
</dbReference>
<dbReference type="Pfam" id="PF02743">
    <property type="entry name" value="dCache_1"/>
    <property type="match status" value="1"/>
</dbReference>
<evidence type="ECO:0000256" key="6">
    <source>
        <dbReference type="SAM" id="Phobius"/>
    </source>
</evidence>
<dbReference type="SUPFAM" id="SSF55073">
    <property type="entry name" value="Nucleotide cyclase"/>
    <property type="match status" value="1"/>
</dbReference>
<feature type="domain" description="GGDEF" evidence="8">
    <location>
        <begin position="350"/>
        <end position="485"/>
    </location>
</feature>
<dbReference type="InterPro" id="IPR035919">
    <property type="entry name" value="EAL_sf"/>
</dbReference>
<accession>A0A1H9JMD8</accession>
<feature type="transmembrane region" description="Helical" evidence="6">
    <location>
        <begin position="291"/>
        <end position="309"/>
    </location>
</feature>
<dbReference type="InterPro" id="IPR033479">
    <property type="entry name" value="dCache_1"/>
</dbReference>
<dbReference type="CDD" id="cd18774">
    <property type="entry name" value="PDC2_HK_sensor"/>
    <property type="match status" value="1"/>
</dbReference>
<dbReference type="RefSeq" id="WP_074645568.1">
    <property type="nucleotide sequence ID" value="NZ_FOFU01000014.1"/>
</dbReference>
<evidence type="ECO:0000259" key="8">
    <source>
        <dbReference type="PROSITE" id="PS50887"/>
    </source>
</evidence>
<dbReference type="InterPro" id="IPR000160">
    <property type="entry name" value="GGDEF_dom"/>
</dbReference>
<dbReference type="PANTHER" id="PTHR33121:SF70">
    <property type="entry name" value="SIGNALING PROTEIN YKOW"/>
    <property type="match status" value="1"/>
</dbReference>